<proteinExistence type="predicted"/>
<accession>A0A1K1QWV5</accession>
<dbReference type="EMBL" id="FPJE01000016">
    <property type="protein sequence ID" value="SFW64375.1"/>
    <property type="molecule type" value="Genomic_DNA"/>
</dbReference>
<keyword evidence="1" id="KW-0472">Membrane</keyword>
<dbReference type="RefSeq" id="WP_072318138.1">
    <property type="nucleotide sequence ID" value="NZ_FPJE01000016.1"/>
</dbReference>
<organism evidence="2 3">
    <name type="scientific">Sinomicrobium oceani</name>
    <dbReference type="NCBI Taxonomy" id="1150368"/>
    <lineage>
        <taxon>Bacteria</taxon>
        <taxon>Pseudomonadati</taxon>
        <taxon>Bacteroidota</taxon>
        <taxon>Flavobacteriia</taxon>
        <taxon>Flavobacteriales</taxon>
        <taxon>Flavobacteriaceae</taxon>
        <taxon>Sinomicrobium</taxon>
    </lineage>
</organism>
<keyword evidence="3" id="KW-1185">Reference proteome</keyword>
<dbReference type="AlphaFoldDB" id="A0A1K1QWV5"/>
<sequence length="72" mass="7328">MKKTIGIILILAGLVAGYVGINTLGDSESGIEIGDLELKAEDSSSKNMGYAYLGGGVICLIAGVVLVSRKGN</sequence>
<name>A0A1K1QWV5_9FLAO</name>
<gene>
    <name evidence="2" type="ORF">SAMN02927921_02935</name>
</gene>
<dbReference type="Proteomes" id="UP000182248">
    <property type="component" value="Unassembled WGS sequence"/>
</dbReference>
<evidence type="ECO:0000256" key="1">
    <source>
        <dbReference type="SAM" id="Phobius"/>
    </source>
</evidence>
<feature type="transmembrane region" description="Helical" evidence="1">
    <location>
        <begin position="49"/>
        <end position="67"/>
    </location>
</feature>
<evidence type="ECO:0000313" key="2">
    <source>
        <dbReference type="EMBL" id="SFW64375.1"/>
    </source>
</evidence>
<keyword evidence="1" id="KW-0812">Transmembrane</keyword>
<evidence type="ECO:0000313" key="3">
    <source>
        <dbReference type="Proteomes" id="UP000182248"/>
    </source>
</evidence>
<keyword evidence="1" id="KW-1133">Transmembrane helix</keyword>
<dbReference type="OrthoDB" id="1449675at2"/>
<reference evidence="2 3" key="1">
    <citation type="submission" date="2016-11" db="EMBL/GenBank/DDBJ databases">
        <authorList>
            <person name="Jaros S."/>
            <person name="Januszkiewicz K."/>
            <person name="Wedrychowicz H."/>
        </authorList>
    </citation>
    <scope>NUCLEOTIDE SEQUENCE [LARGE SCALE GENOMIC DNA]</scope>
    <source>
        <strain evidence="2 3">CGMCC 1.12145</strain>
    </source>
</reference>
<protein>
    <submittedName>
        <fullName evidence="2">Uncharacterized protein</fullName>
    </submittedName>
</protein>